<organism evidence="2 3">
    <name type="scientific">Aegilops tauschii subsp. strangulata</name>
    <name type="common">Goatgrass</name>
    <dbReference type="NCBI Taxonomy" id="200361"/>
    <lineage>
        <taxon>Eukaryota</taxon>
        <taxon>Viridiplantae</taxon>
        <taxon>Streptophyta</taxon>
        <taxon>Embryophyta</taxon>
        <taxon>Tracheophyta</taxon>
        <taxon>Spermatophyta</taxon>
        <taxon>Magnoliopsida</taxon>
        <taxon>Liliopsida</taxon>
        <taxon>Poales</taxon>
        <taxon>Poaceae</taxon>
        <taxon>BOP clade</taxon>
        <taxon>Pooideae</taxon>
        <taxon>Triticodae</taxon>
        <taxon>Triticeae</taxon>
        <taxon>Triticinae</taxon>
        <taxon>Aegilops</taxon>
    </lineage>
</organism>
<keyword evidence="1" id="KW-0812">Transmembrane</keyword>
<evidence type="ECO:0000313" key="2">
    <source>
        <dbReference type="EnsemblPlants" id="AET3Gv21209500.16"/>
    </source>
</evidence>
<name>A0A453GU90_AEGTS</name>
<reference evidence="2" key="4">
    <citation type="submission" date="2019-03" db="UniProtKB">
        <authorList>
            <consortium name="EnsemblPlants"/>
        </authorList>
    </citation>
    <scope>IDENTIFICATION</scope>
</reference>
<reference evidence="2" key="3">
    <citation type="journal article" date="2017" name="Nature">
        <title>Genome sequence of the progenitor of the wheat D genome Aegilops tauschii.</title>
        <authorList>
            <person name="Luo M.C."/>
            <person name="Gu Y.Q."/>
            <person name="Puiu D."/>
            <person name="Wang H."/>
            <person name="Twardziok S.O."/>
            <person name="Deal K.R."/>
            <person name="Huo N."/>
            <person name="Zhu T."/>
            <person name="Wang L."/>
            <person name="Wang Y."/>
            <person name="McGuire P.E."/>
            <person name="Liu S."/>
            <person name="Long H."/>
            <person name="Ramasamy R.K."/>
            <person name="Rodriguez J.C."/>
            <person name="Van S.L."/>
            <person name="Yuan L."/>
            <person name="Wang Z."/>
            <person name="Xia Z."/>
            <person name="Xiao L."/>
            <person name="Anderson O.D."/>
            <person name="Ouyang S."/>
            <person name="Liang Y."/>
            <person name="Zimin A.V."/>
            <person name="Pertea G."/>
            <person name="Qi P."/>
            <person name="Bennetzen J.L."/>
            <person name="Dai X."/>
            <person name="Dawson M.W."/>
            <person name="Muller H.G."/>
            <person name="Kugler K."/>
            <person name="Rivarola-Duarte L."/>
            <person name="Spannagl M."/>
            <person name="Mayer K.F.X."/>
            <person name="Lu F.H."/>
            <person name="Bevan M.W."/>
            <person name="Leroy P."/>
            <person name="Li P."/>
            <person name="You F.M."/>
            <person name="Sun Q."/>
            <person name="Liu Z."/>
            <person name="Lyons E."/>
            <person name="Wicker T."/>
            <person name="Salzberg S.L."/>
            <person name="Devos K.M."/>
            <person name="Dvorak J."/>
        </authorList>
    </citation>
    <scope>NUCLEOTIDE SEQUENCE [LARGE SCALE GENOMIC DNA]</scope>
    <source>
        <strain evidence="2">cv. AL8/78</strain>
    </source>
</reference>
<protein>
    <submittedName>
        <fullName evidence="2">Uncharacterized protein</fullName>
    </submittedName>
</protein>
<sequence length="39" mass="4357">MTISYCILIILIFNVGIIKLFSLPTPVVEFSSVNRNMVA</sequence>
<accession>A0A453GU90</accession>
<dbReference type="EnsemblPlants" id="AET3Gv21209500.16">
    <property type="protein sequence ID" value="AET3Gv21209500.16"/>
    <property type="gene ID" value="AET3Gv21209500"/>
</dbReference>
<reference evidence="3" key="1">
    <citation type="journal article" date="2014" name="Science">
        <title>Ancient hybridizations among the ancestral genomes of bread wheat.</title>
        <authorList>
            <consortium name="International Wheat Genome Sequencing Consortium,"/>
            <person name="Marcussen T."/>
            <person name="Sandve S.R."/>
            <person name="Heier L."/>
            <person name="Spannagl M."/>
            <person name="Pfeifer M."/>
            <person name="Jakobsen K.S."/>
            <person name="Wulff B.B."/>
            <person name="Steuernagel B."/>
            <person name="Mayer K.F."/>
            <person name="Olsen O.A."/>
        </authorList>
    </citation>
    <scope>NUCLEOTIDE SEQUENCE [LARGE SCALE GENOMIC DNA]</scope>
    <source>
        <strain evidence="3">cv. AL8/78</strain>
    </source>
</reference>
<keyword evidence="1" id="KW-0472">Membrane</keyword>
<feature type="transmembrane region" description="Helical" evidence="1">
    <location>
        <begin position="5"/>
        <end position="23"/>
    </location>
</feature>
<evidence type="ECO:0000256" key="1">
    <source>
        <dbReference type="SAM" id="Phobius"/>
    </source>
</evidence>
<dbReference type="Gramene" id="AET3Gv21209500.16">
    <property type="protein sequence ID" value="AET3Gv21209500.16"/>
    <property type="gene ID" value="AET3Gv21209500"/>
</dbReference>
<reference evidence="3" key="2">
    <citation type="journal article" date="2017" name="Nat. Plants">
        <title>The Aegilops tauschii genome reveals multiple impacts of transposons.</title>
        <authorList>
            <person name="Zhao G."/>
            <person name="Zou C."/>
            <person name="Li K."/>
            <person name="Wang K."/>
            <person name="Li T."/>
            <person name="Gao L."/>
            <person name="Zhang X."/>
            <person name="Wang H."/>
            <person name="Yang Z."/>
            <person name="Liu X."/>
            <person name="Jiang W."/>
            <person name="Mao L."/>
            <person name="Kong X."/>
            <person name="Jiao Y."/>
            <person name="Jia J."/>
        </authorList>
    </citation>
    <scope>NUCLEOTIDE SEQUENCE [LARGE SCALE GENOMIC DNA]</scope>
    <source>
        <strain evidence="3">cv. AL8/78</strain>
    </source>
</reference>
<dbReference type="Proteomes" id="UP000015105">
    <property type="component" value="Chromosome 3D"/>
</dbReference>
<reference evidence="2" key="5">
    <citation type="journal article" date="2021" name="G3 (Bethesda)">
        <title>Aegilops tauschii genome assembly Aet v5.0 features greater sequence contiguity and improved annotation.</title>
        <authorList>
            <person name="Wang L."/>
            <person name="Zhu T."/>
            <person name="Rodriguez J.C."/>
            <person name="Deal K.R."/>
            <person name="Dubcovsky J."/>
            <person name="McGuire P.E."/>
            <person name="Lux T."/>
            <person name="Spannagl M."/>
            <person name="Mayer K.F.X."/>
            <person name="Baldrich P."/>
            <person name="Meyers B.C."/>
            <person name="Huo N."/>
            <person name="Gu Y.Q."/>
            <person name="Zhou H."/>
            <person name="Devos K.M."/>
            <person name="Bennetzen J.L."/>
            <person name="Unver T."/>
            <person name="Budak H."/>
            <person name="Gulick P.J."/>
            <person name="Galiba G."/>
            <person name="Kalapos B."/>
            <person name="Nelson D.R."/>
            <person name="Li P."/>
            <person name="You F.M."/>
            <person name="Luo M.C."/>
            <person name="Dvorak J."/>
        </authorList>
    </citation>
    <scope>NUCLEOTIDE SEQUENCE [LARGE SCALE GENOMIC DNA]</scope>
    <source>
        <strain evidence="2">cv. AL8/78</strain>
    </source>
</reference>
<evidence type="ECO:0000313" key="3">
    <source>
        <dbReference type="Proteomes" id="UP000015105"/>
    </source>
</evidence>
<dbReference type="AlphaFoldDB" id="A0A453GU90"/>
<proteinExistence type="predicted"/>
<keyword evidence="1" id="KW-1133">Transmembrane helix</keyword>
<keyword evidence="3" id="KW-1185">Reference proteome</keyword>